<dbReference type="Proteomes" id="UP001500729">
    <property type="component" value="Unassembled WGS sequence"/>
</dbReference>
<evidence type="ECO:0000313" key="2">
    <source>
        <dbReference type="Proteomes" id="UP001500729"/>
    </source>
</evidence>
<accession>A0ABN1DK34</accession>
<proteinExistence type="predicted"/>
<comment type="caution">
    <text evidence="1">The sequence shown here is derived from an EMBL/GenBank/DDBJ whole genome shotgun (WGS) entry which is preliminary data.</text>
</comment>
<reference evidence="1 2" key="1">
    <citation type="journal article" date="2019" name="Int. J. Syst. Evol. Microbiol.">
        <title>The Global Catalogue of Microorganisms (GCM) 10K type strain sequencing project: providing services to taxonomists for standard genome sequencing and annotation.</title>
        <authorList>
            <consortium name="The Broad Institute Genomics Platform"/>
            <consortium name="The Broad Institute Genome Sequencing Center for Infectious Disease"/>
            <person name="Wu L."/>
            <person name="Ma J."/>
        </authorList>
    </citation>
    <scope>NUCLEOTIDE SEQUENCE [LARGE SCALE GENOMIC DNA]</scope>
    <source>
        <strain evidence="1 2">JCM 10303</strain>
    </source>
</reference>
<name>A0ABN1DK34_SACER</name>
<protein>
    <submittedName>
        <fullName evidence="1">Uncharacterized protein</fullName>
    </submittedName>
</protein>
<sequence>MRKRSTVRTGEVVELTADLGAGRRLELAADIGSCAAIPVLLDPVLRP</sequence>
<organism evidence="1 2">
    <name type="scientific">Saccharopolyspora erythraea</name>
    <name type="common">Streptomyces erythraeus</name>
    <dbReference type="NCBI Taxonomy" id="1836"/>
    <lineage>
        <taxon>Bacteria</taxon>
        <taxon>Bacillati</taxon>
        <taxon>Actinomycetota</taxon>
        <taxon>Actinomycetes</taxon>
        <taxon>Pseudonocardiales</taxon>
        <taxon>Pseudonocardiaceae</taxon>
        <taxon>Saccharopolyspora</taxon>
    </lineage>
</organism>
<gene>
    <name evidence="1" type="ORF">GCM10009533_49810</name>
</gene>
<evidence type="ECO:0000313" key="1">
    <source>
        <dbReference type="EMBL" id="GAA0544882.1"/>
    </source>
</evidence>
<keyword evidence="2" id="KW-1185">Reference proteome</keyword>
<dbReference type="EMBL" id="BAAAGS010000038">
    <property type="protein sequence ID" value="GAA0544882.1"/>
    <property type="molecule type" value="Genomic_DNA"/>
</dbReference>